<dbReference type="OrthoDB" id="10266039at2759"/>
<proteinExistence type="predicted"/>
<evidence type="ECO:0000256" key="4">
    <source>
        <dbReference type="ARBA" id="ARBA00047684"/>
    </source>
</evidence>
<keyword evidence="2" id="KW-0659">Purine metabolism</keyword>
<dbReference type="SUPFAM" id="SSF51182">
    <property type="entry name" value="RmlC-like cupins"/>
    <property type="match status" value="2"/>
</dbReference>
<evidence type="ECO:0000256" key="1">
    <source>
        <dbReference type="ARBA" id="ARBA00011738"/>
    </source>
</evidence>
<keyword evidence="7" id="KW-1185">Reference proteome</keyword>
<protein>
    <submittedName>
        <fullName evidence="6">4-amino-5-hydroxymethyl-2-methylpyrimidine phosphate synthase</fullName>
    </submittedName>
</protein>
<evidence type="ECO:0000256" key="2">
    <source>
        <dbReference type="ARBA" id="ARBA00022631"/>
    </source>
</evidence>
<dbReference type="Gene3D" id="2.60.120.480">
    <property type="entry name" value="Ureidoglycolate hydrolase"/>
    <property type="match status" value="1"/>
</dbReference>
<sequence length="293" mass="31586">MPPSIPSPNLHVRPISLTERSFLQFGTLIQNPAHNPSSPTTNRVVSANQGSALKYIDIAHITNYYPQSPSKKDAKPVMNMFVSSPRKLRQQNGGEMVFDVKIMERHPYTPQTFIPLGLSKNSKTKYLVIVAPTLPAGASGDSNSESPNLSSFTNSSPSLAKTQNTIQQNPPSSKPQNLSSYTNSSPNLAKSQSQIAQNQETSLPDFSPSSLWPRGPGLPDLTRVTAFIADGSQAVTYGAGTWHAPIVVLGEGDVDFVVVQWANGVPSDDCQEIILEGGEVTVGVGEMKMRARL</sequence>
<dbReference type="GO" id="GO:0004848">
    <property type="term" value="F:ureidoglycolate hydrolase activity"/>
    <property type="evidence" value="ECO:0007669"/>
    <property type="project" value="InterPro"/>
</dbReference>
<dbReference type="GO" id="GO:0006144">
    <property type="term" value="P:purine nucleobase metabolic process"/>
    <property type="evidence" value="ECO:0007669"/>
    <property type="project" value="UniProtKB-KW"/>
</dbReference>
<feature type="region of interest" description="Disordered" evidence="5">
    <location>
        <begin position="136"/>
        <end position="214"/>
    </location>
</feature>
<dbReference type="GO" id="GO:0050385">
    <property type="term" value="F:ureidoglycolate lyase activity"/>
    <property type="evidence" value="ECO:0007669"/>
    <property type="project" value="UniProtKB-EC"/>
</dbReference>
<comment type="subunit">
    <text evidence="1">Homodimer.</text>
</comment>
<name>A0A4Z1P031_9PEZI</name>
<dbReference type="PANTHER" id="PTHR21221">
    <property type="entry name" value="UREIDOGLYCOLATE HYDROLASE"/>
    <property type="match status" value="1"/>
</dbReference>
<feature type="compositionally biased region" description="Polar residues" evidence="5">
    <location>
        <begin position="140"/>
        <end position="210"/>
    </location>
</feature>
<dbReference type="InterPro" id="IPR047233">
    <property type="entry name" value="UAH_cupin"/>
</dbReference>
<dbReference type="AlphaFoldDB" id="A0A4Z1P031"/>
<dbReference type="InterPro" id="IPR011051">
    <property type="entry name" value="RmlC_Cupin_sf"/>
</dbReference>
<accession>A0A4Z1P031</accession>
<evidence type="ECO:0000313" key="7">
    <source>
        <dbReference type="Proteomes" id="UP000298493"/>
    </source>
</evidence>
<evidence type="ECO:0000256" key="5">
    <source>
        <dbReference type="SAM" id="MobiDB-lite"/>
    </source>
</evidence>
<comment type="caution">
    <text evidence="6">The sequence shown here is derived from an EMBL/GenBank/DDBJ whole genome shotgun (WGS) entry which is preliminary data.</text>
</comment>
<gene>
    <name evidence="6" type="ORF">E6O75_ATG09503</name>
</gene>
<dbReference type="STRING" id="86259.A0A4Z1P031"/>
<evidence type="ECO:0000313" key="6">
    <source>
        <dbReference type="EMBL" id="TID14424.1"/>
    </source>
</evidence>
<dbReference type="CDD" id="cd20298">
    <property type="entry name" value="cupin_UAH"/>
    <property type="match status" value="1"/>
</dbReference>
<reference evidence="6 7" key="1">
    <citation type="submission" date="2019-04" db="EMBL/GenBank/DDBJ databases">
        <title>High contiguity whole genome sequence and gene annotation resource for two Venturia nashicola isolates.</title>
        <authorList>
            <person name="Prokchorchik M."/>
            <person name="Won K."/>
            <person name="Lee Y."/>
            <person name="Choi E.D."/>
            <person name="Segonzac C."/>
            <person name="Sohn K.H."/>
        </authorList>
    </citation>
    <scope>NUCLEOTIDE SEQUENCE [LARGE SCALE GENOMIC DNA]</scope>
    <source>
        <strain evidence="6 7">PRI2</strain>
    </source>
</reference>
<dbReference type="InterPro" id="IPR024060">
    <property type="entry name" value="Ureidoglycolate_lyase_dom_sf"/>
</dbReference>
<dbReference type="InterPro" id="IPR007247">
    <property type="entry name" value="Ureidogly_lyase"/>
</dbReference>
<organism evidence="6 7">
    <name type="scientific">Venturia nashicola</name>
    <dbReference type="NCBI Taxonomy" id="86259"/>
    <lineage>
        <taxon>Eukaryota</taxon>
        <taxon>Fungi</taxon>
        <taxon>Dikarya</taxon>
        <taxon>Ascomycota</taxon>
        <taxon>Pezizomycotina</taxon>
        <taxon>Dothideomycetes</taxon>
        <taxon>Pleosporomycetidae</taxon>
        <taxon>Venturiales</taxon>
        <taxon>Venturiaceae</taxon>
        <taxon>Venturia</taxon>
    </lineage>
</organism>
<dbReference type="Proteomes" id="UP000298493">
    <property type="component" value="Unassembled WGS sequence"/>
</dbReference>
<evidence type="ECO:0000256" key="3">
    <source>
        <dbReference type="ARBA" id="ARBA00023239"/>
    </source>
</evidence>
<comment type="catalytic activity">
    <reaction evidence="4">
        <text>(S)-ureidoglycolate = urea + glyoxylate</text>
        <dbReference type="Rhea" id="RHEA:11304"/>
        <dbReference type="ChEBI" id="CHEBI:16199"/>
        <dbReference type="ChEBI" id="CHEBI:36655"/>
        <dbReference type="ChEBI" id="CHEBI:57296"/>
        <dbReference type="EC" id="4.3.2.3"/>
    </reaction>
</comment>
<dbReference type="GO" id="GO:0000256">
    <property type="term" value="P:allantoin catabolic process"/>
    <property type="evidence" value="ECO:0007669"/>
    <property type="project" value="InterPro"/>
</dbReference>
<dbReference type="EMBL" id="SNSC02000023">
    <property type="protein sequence ID" value="TID14424.1"/>
    <property type="molecule type" value="Genomic_DNA"/>
</dbReference>
<dbReference type="Pfam" id="PF04115">
    <property type="entry name" value="Ureidogly_lyase"/>
    <property type="match status" value="1"/>
</dbReference>
<keyword evidence="3" id="KW-0456">Lyase</keyword>
<dbReference type="PANTHER" id="PTHR21221:SF1">
    <property type="entry name" value="UREIDOGLYCOLATE LYASE"/>
    <property type="match status" value="1"/>
</dbReference>